<feature type="chain" id="PRO_5031131700" description="DUF2782 domain-containing protein" evidence="1">
    <location>
        <begin position="25"/>
        <end position="115"/>
    </location>
</feature>
<evidence type="ECO:0000256" key="1">
    <source>
        <dbReference type="SAM" id="SignalP"/>
    </source>
</evidence>
<dbReference type="OrthoDB" id="5296182at2"/>
<gene>
    <name evidence="2" type="ORF">CODIS_06970</name>
</gene>
<evidence type="ECO:0000313" key="2">
    <source>
        <dbReference type="EMBL" id="ODJ89085.1"/>
    </source>
</evidence>
<dbReference type="AlphaFoldDB" id="A0A7Z0VNX9"/>
<evidence type="ECO:0000313" key="3">
    <source>
        <dbReference type="Proteomes" id="UP000094769"/>
    </source>
</evidence>
<protein>
    <recommendedName>
        <fullName evidence="4">DUF2782 domain-containing protein</fullName>
    </recommendedName>
</protein>
<feature type="signal peptide" evidence="1">
    <location>
        <begin position="1"/>
        <end position="24"/>
    </location>
</feature>
<proteinExistence type="predicted"/>
<keyword evidence="3" id="KW-1185">Reference proteome</keyword>
<dbReference type="InterPro" id="IPR021357">
    <property type="entry name" value="DUF2782"/>
</dbReference>
<comment type="caution">
    <text evidence="2">The sequence shown here is derived from an EMBL/GenBank/DDBJ whole genome shotgun (WGS) entry which is preliminary data.</text>
</comment>
<evidence type="ECO:0008006" key="4">
    <source>
        <dbReference type="Google" id="ProtNLM"/>
    </source>
</evidence>
<keyword evidence="1" id="KW-0732">Signal</keyword>
<dbReference type="Pfam" id="PF11191">
    <property type="entry name" value="DUF2782"/>
    <property type="match status" value="1"/>
</dbReference>
<accession>A0A7Z0VNX9</accession>
<dbReference type="RefSeq" id="WP_069121315.1">
    <property type="nucleotide sequence ID" value="NZ_MARB01000003.1"/>
</dbReference>
<dbReference type="Gene3D" id="2.20.130.30">
    <property type="entry name" value="Protein of unknown function DUF2782"/>
    <property type="match status" value="1"/>
</dbReference>
<dbReference type="EMBL" id="MARB01000003">
    <property type="protein sequence ID" value="ODJ89085.1"/>
    <property type="molecule type" value="Genomic_DNA"/>
</dbReference>
<dbReference type="Proteomes" id="UP000094769">
    <property type="component" value="Unassembled WGS sequence"/>
</dbReference>
<name>A0A7Z0VNX9_9GAMM</name>
<sequence>MSNHSYAIIPAMLSLVLSSAGLTAAEEQGVPEPPEVPLPELVVDGEVIEPEVTIIKREEGTIYEYRINGQLYMVKVQPDAGPPYYMVDRDGDGEFDSRSTDPTNISVPQWILMRW</sequence>
<reference evidence="2 3" key="1">
    <citation type="submission" date="2016-06" db="EMBL/GenBank/DDBJ databases">
        <title>Genome sequence of endosymbiont of Candidatus Endolucinida thiodiazotropha.</title>
        <authorList>
            <person name="Poehlein A."/>
            <person name="Koenig S."/>
            <person name="Heiden S.E."/>
            <person name="Thuermer A."/>
            <person name="Voget S."/>
            <person name="Daniel R."/>
            <person name="Markert S."/>
            <person name="Gros O."/>
            <person name="Schweder T."/>
        </authorList>
    </citation>
    <scope>NUCLEOTIDE SEQUENCE [LARGE SCALE GENOMIC DNA]</scope>
    <source>
        <strain evidence="2 3">COS</strain>
    </source>
</reference>
<organism evidence="2 3">
    <name type="scientific">Candidatus Thiodiazotropha endolucinida</name>
    <dbReference type="NCBI Taxonomy" id="1655433"/>
    <lineage>
        <taxon>Bacteria</taxon>
        <taxon>Pseudomonadati</taxon>
        <taxon>Pseudomonadota</taxon>
        <taxon>Gammaproteobacteria</taxon>
        <taxon>Chromatiales</taxon>
        <taxon>Sedimenticolaceae</taxon>
        <taxon>Candidatus Thiodiazotropha</taxon>
    </lineage>
</organism>